<keyword evidence="1" id="KW-0175">Coiled coil</keyword>
<dbReference type="Proteomes" id="UP000789342">
    <property type="component" value="Unassembled WGS sequence"/>
</dbReference>
<reference evidence="2" key="1">
    <citation type="submission" date="2021-06" db="EMBL/GenBank/DDBJ databases">
        <authorList>
            <person name="Kallberg Y."/>
            <person name="Tangrot J."/>
            <person name="Rosling A."/>
        </authorList>
    </citation>
    <scope>NUCLEOTIDE SEQUENCE</scope>
    <source>
        <strain evidence="2">CL551</strain>
    </source>
</reference>
<evidence type="ECO:0000313" key="2">
    <source>
        <dbReference type="EMBL" id="CAG8777139.1"/>
    </source>
</evidence>
<dbReference type="EMBL" id="CAJVPV010050045">
    <property type="protein sequence ID" value="CAG8777139.1"/>
    <property type="molecule type" value="Genomic_DNA"/>
</dbReference>
<dbReference type="OrthoDB" id="2483154at2759"/>
<accession>A0A9N9JFW5</accession>
<protein>
    <submittedName>
        <fullName evidence="2">13529_t:CDS:1</fullName>
    </submittedName>
</protein>
<dbReference type="GO" id="GO:0061630">
    <property type="term" value="F:ubiquitin protein ligase activity"/>
    <property type="evidence" value="ECO:0007669"/>
    <property type="project" value="TreeGrafter"/>
</dbReference>
<gene>
    <name evidence="2" type="ORF">AMORRO_LOCUS17014</name>
</gene>
<feature type="non-terminal residue" evidence="2">
    <location>
        <position position="1"/>
    </location>
</feature>
<proteinExistence type="predicted"/>
<dbReference type="GO" id="GO:0007265">
    <property type="term" value="P:Ras protein signal transduction"/>
    <property type="evidence" value="ECO:0007669"/>
    <property type="project" value="TreeGrafter"/>
</dbReference>
<feature type="non-terminal residue" evidence="2">
    <location>
        <position position="134"/>
    </location>
</feature>
<dbReference type="GO" id="GO:0005737">
    <property type="term" value="C:cytoplasm"/>
    <property type="evidence" value="ECO:0007669"/>
    <property type="project" value="TreeGrafter"/>
</dbReference>
<organism evidence="2 3">
    <name type="scientific">Acaulospora morrowiae</name>
    <dbReference type="NCBI Taxonomy" id="94023"/>
    <lineage>
        <taxon>Eukaryota</taxon>
        <taxon>Fungi</taxon>
        <taxon>Fungi incertae sedis</taxon>
        <taxon>Mucoromycota</taxon>
        <taxon>Glomeromycotina</taxon>
        <taxon>Glomeromycetes</taxon>
        <taxon>Diversisporales</taxon>
        <taxon>Acaulosporaceae</taxon>
        <taxon>Acaulospora</taxon>
    </lineage>
</organism>
<keyword evidence="3" id="KW-1185">Reference proteome</keyword>
<evidence type="ECO:0000313" key="3">
    <source>
        <dbReference type="Proteomes" id="UP000789342"/>
    </source>
</evidence>
<sequence>AIGLEYSYLLSTQLSSQRTYYEEKLESVTLQLSNLTNQLQNLANEKTVEKKVEKFVEKSERLERELNEEKELTKSLLSKQEYLQTQLEERDNKIKDLEEQVRDLMFFFSAQDKMAENPELAGGNVVIPENNGGN</sequence>
<dbReference type="GO" id="GO:0016567">
    <property type="term" value="P:protein ubiquitination"/>
    <property type="evidence" value="ECO:0007669"/>
    <property type="project" value="TreeGrafter"/>
</dbReference>
<feature type="coiled-coil region" evidence="1">
    <location>
        <begin position="25"/>
        <end position="100"/>
    </location>
</feature>
<dbReference type="PANTHER" id="PTHR24007">
    <property type="entry name" value="BRCA1-ASSOCIATED PROTEIN"/>
    <property type="match status" value="1"/>
</dbReference>
<evidence type="ECO:0000256" key="1">
    <source>
        <dbReference type="SAM" id="Coils"/>
    </source>
</evidence>
<comment type="caution">
    <text evidence="2">The sequence shown here is derived from an EMBL/GenBank/DDBJ whole genome shotgun (WGS) entry which is preliminary data.</text>
</comment>
<dbReference type="AlphaFoldDB" id="A0A9N9JFW5"/>
<dbReference type="PANTHER" id="PTHR24007:SF7">
    <property type="entry name" value="BRCA1-ASSOCIATED PROTEIN"/>
    <property type="match status" value="1"/>
</dbReference>
<name>A0A9N9JFW5_9GLOM</name>